<protein>
    <submittedName>
        <fullName evidence="2">Metallo-hydrolase/oxidoreductase</fullName>
    </submittedName>
</protein>
<dbReference type="PANTHER" id="PTHR42951:SF4">
    <property type="entry name" value="ACYL-COENZYME A THIOESTERASE MBLAC2"/>
    <property type="match status" value="1"/>
</dbReference>
<dbReference type="InterPro" id="IPR050855">
    <property type="entry name" value="NDM-1-like"/>
</dbReference>
<dbReference type="Gene3D" id="3.60.15.10">
    <property type="entry name" value="Ribonuclease Z/Hydroxyacylglutathione hydrolase-like"/>
    <property type="match status" value="1"/>
</dbReference>
<dbReference type="InterPro" id="IPR036866">
    <property type="entry name" value="RibonucZ/Hydroxyglut_hydro"/>
</dbReference>
<accession>A0A165FXZ7</accession>
<evidence type="ECO:0000259" key="1">
    <source>
        <dbReference type="SMART" id="SM00849"/>
    </source>
</evidence>
<dbReference type="SUPFAM" id="SSF56281">
    <property type="entry name" value="Metallo-hydrolase/oxidoreductase"/>
    <property type="match status" value="1"/>
</dbReference>
<reference evidence="2 3" key="1">
    <citation type="journal article" date="2016" name="Mol. Biol. Evol.">
        <title>Comparative Genomics of Early-Diverging Mushroom-Forming Fungi Provides Insights into the Origins of Lignocellulose Decay Capabilities.</title>
        <authorList>
            <person name="Nagy L.G."/>
            <person name="Riley R."/>
            <person name="Tritt A."/>
            <person name="Adam C."/>
            <person name="Daum C."/>
            <person name="Floudas D."/>
            <person name="Sun H."/>
            <person name="Yadav J.S."/>
            <person name="Pangilinan J."/>
            <person name="Larsson K.H."/>
            <person name="Matsuura K."/>
            <person name="Barry K."/>
            <person name="Labutti K."/>
            <person name="Kuo R."/>
            <person name="Ohm R.A."/>
            <person name="Bhattacharya S.S."/>
            <person name="Shirouzu T."/>
            <person name="Yoshinaga Y."/>
            <person name="Martin F.M."/>
            <person name="Grigoriev I.V."/>
            <person name="Hibbett D.S."/>
        </authorList>
    </citation>
    <scope>NUCLEOTIDE SEQUENCE [LARGE SCALE GENOMIC DNA]</scope>
    <source>
        <strain evidence="2 3">HHB12733</strain>
    </source>
</reference>
<dbReference type="SMART" id="SM00849">
    <property type="entry name" value="Lactamase_B"/>
    <property type="match status" value="1"/>
</dbReference>
<keyword evidence="3" id="KW-1185">Reference proteome</keyword>
<dbReference type="AlphaFoldDB" id="A0A165FXZ7"/>
<dbReference type="InterPro" id="IPR001279">
    <property type="entry name" value="Metallo-B-lactamas"/>
</dbReference>
<evidence type="ECO:0000313" key="3">
    <source>
        <dbReference type="Proteomes" id="UP000076842"/>
    </source>
</evidence>
<evidence type="ECO:0000313" key="2">
    <source>
        <dbReference type="EMBL" id="KZT57353.1"/>
    </source>
</evidence>
<organism evidence="2 3">
    <name type="scientific">Calocera cornea HHB12733</name>
    <dbReference type="NCBI Taxonomy" id="1353952"/>
    <lineage>
        <taxon>Eukaryota</taxon>
        <taxon>Fungi</taxon>
        <taxon>Dikarya</taxon>
        <taxon>Basidiomycota</taxon>
        <taxon>Agaricomycotina</taxon>
        <taxon>Dacrymycetes</taxon>
        <taxon>Dacrymycetales</taxon>
        <taxon>Dacrymycetaceae</taxon>
        <taxon>Calocera</taxon>
    </lineage>
</organism>
<dbReference type="OrthoDB" id="3341310at2759"/>
<dbReference type="STRING" id="1353952.A0A165FXZ7"/>
<dbReference type="EMBL" id="KV423965">
    <property type="protein sequence ID" value="KZT57353.1"/>
    <property type="molecule type" value="Genomic_DNA"/>
</dbReference>
<name>A0A165FXZ7_9BASI</name>
<proteinExistence type="predicted"/>
<feature type="domain" description="Metallo-beta-lactamase" evidence="1">
    <location>
        <begin position="72"/>
        <end position="233"/>
    </location>
</feature>
<dbReference type="GO" id="GO:0016787">
    <property type="term" value="F:hydrolase activity"/>
    <property type="evidence" value="ECO:0007669"/>
    <property type="project" value="UniProtKB-KW"/>
</dbReference>
<dbReference type="Pfam" id="PF00753">
    <property type="entry name" value="Lactamase_B"/>
    <property type="match status" value="1"/>
</dbReference>
<dbReference type="PANTHER" id="PTHR42951">
    <property type="entry name" value="METALLO-BETA-LACTAMASE DOMAIN-CONTAINING"/>
    <property type="match status" value="1"/>
</dbReference>
<gene>
    <name evidence="2" type="ORF">CALCODRAFT_508909</name>
</gene>
<sequence>MIWPLSLLPFFAPSQLPILPVSIKAGIETGVLPQQWPAYDCSADPLPAPWLVHAYNDDLTILRQSGCTDYEKPFLYLLFGSEKALLLDSGSRNGGVVPAVKDVLDAREWAGEVVVVHTHGHWDHVWGDGELKEAGYTVIPATVDANAAYFNISDYFGAVDLGDRPIDVIAIPGHEEASLAFYDHRTGILFSGDSVYPGRLYVPQPAWADFVASNTRLVEYTKGKRVTHILGAHIEQSRTPYVDYPVETVYQPEEHELELGRAALLEIQDALEGLEGPERVYMREYTIWPVERGVNVSVSDALRTPAVEEDL</sequence>
<dbReference type="Proteomes" id="UP000076842">
    <property type="component" value="Unassembled WGS sequence"/>
</dbReference>
<dbReference type="InParanoid" id="A0A165FXZ7"/>
<keyword evidence="2" id="KW-0378">Hydrolase</keyword>